<dbReference type="Gene3D" id="3.40.50.720">
    <property type="entry name" value="NAD(P)-binding Rossmann-like Domain"/>
    <property type="match status" value="1"/>
</dbReference>
<keyword evidence="2" id="KW-1185">Reference proteome</keyword>
<dbReference type="AlphaFoldDB" id="A0A369JQE7"/>
<protein>
    <submittedName>
        <fullName evidence="1">Uncharacterized protein</fullName>
    </submittedName>
</protein>
<dbReference type="EMBL" id="LUEZ02000053">
    <property type="protein sequence ID" value="RDB21903.1"/>
    <property type="molecule type" value="Genomic_DNA"/>
</dbReference>
<dbReference type="SUPFAM" id="SSF51735">
    <property type="entry name" value="NAD(P)-binding Rossmann-fold domains"/>
    <property type="match status" value="1"/>
</dbReference>
<organism evidence="1 2">
    <name type="scientific">Hypsizygus marmoreus</name>
    <name type="common">White beech mushroom</name>
    <name type="synonym">Agaricus marmoreus</name>
    <dbReference type="NCBI Taxonomy" id="39966"/>
    <lineage>
        <taxon>Eukaryota</taxon>
        <taxon>Fungi</taxon>
        <taxon>Dikarya</taxon>
        <taxon>Basidiomycota</taxon>
        <taxon>Agaricomycotina</taxon>
        <taxon>Agaricomycetes</taxon>
        <taxon>Agaricomycetidae</taxon>
        <taxon>Agaricales</taxon>
        <taxon>Tricholomatineae</taxon>
        <taxon>Lyophyllaceae</taxon>
        <taxon>Hypsizygus</taxon>
    </lineage>
</organism>
<dbReference type="OrthoDB" id="3819888at2759"/>
<dbReference type="Proteomes" id="UP000076154">
    <property type="component" value="Unassembled WGS sequence"/>
</dbReference>
<dbReference type="InParanoid" id="A0A369JQE7"/>
<name>A0A369JQE7_HYPMA</name>
<proteinExistence type="predicted"/>
<gene>
    <name evidence="1" type="ORF">Hypma_010963</name>
</gene>
<accession>A0A369JQE7</accession>
<evidence type="ECO:0000313" key="2">
    <source>
        <dbReference type="Proteomes" id="UP000076154"/>
    </source>
</evidence>
<comment type="caution">
    <text evidence="1">The sequence shown here is derived from an EMBL/GenBank/DDBJ whole genome shotgun (WGS) entry which is preliminary data.</text>
</comment>
<dbReference type="InterPro" id="IPR036291">
    <property type="entry name" value="NAD(P)-bd_dom_sf"/>
</dbReference>
<reference evidence="1" key="1">
    <citation type="submission" date="2018-04" db="EMBL/GenBank/DDBJ databases">
        <title>Whole genome sequencing of Hypsizygus marmoreus.</title>
        <authorList>
            <person name="Choi I.-G."/>
            <person name="Min B."/>
            <person name="Kim J.-G."/>
            <person name="Kim S."/>
            <person name="Oh Y.-L."/>
            <person name="Kong W.-S."/>
            <person name="Park H."/>
            <person name="Jeong J."/>
            <person name="Song E.-S."/>
        </authorList>
    </citation>
    <scope>NUCLEOTIDE SEQUENCE [LARGE SCALE GENOMIC DNA]</scope>
    <source>
        <strain evidence="1">51987-8</strain>
    </source>
</reference>
<sequence length="113" mass="12021">MDVLSKDSITNASTRGPFSTALLNLSPQIPSLGASLCADQTIDQWSDAFVSKSIALFFMNAGFFDLLSAKSRPGETSSIINISSSLAHTNLSIGVSAYEASKVPLRAHQITRD</sequence>
<evidence type="ECO:0000313" key="1">
    <source>
        <dbReference type="EMBL" id="RDB21903.1"/>
    </source>
</evidence>